<dbReference type="AlphaFoldDB" id="A0AAE1Z9D8"/>
<dbReference type="GO" id="GO:0005741">
    <property type="term" value="C:mitochondrial outer membrane"/>
    <property type="evidence" value="ECO:0007669"/>
    <property type="project" value="UniProtKB-SubCell"/>
</dbReference>
<dbReference type="Gene3D" id="1.10.287.1490">
    <property type="match status" value="1"/>
</dbReference>
<feature type="region of interest" description="Disordered" evidence="15">
    <location>
        <begin position="884"/>
        <end position="903"/>
    </location>
</feature>
<protein>
    <recommendedName>
        <fullName evidence="3">Tafazzin</fullName>
    </recommendedName>
</protein>
<evidence type="ECO:0000256" key="9">
    <source>
        <dbReference type="ARBA" id="ARBA00023136"/>
    </source>
</evidence>
<dbReference type="PANTHER" id="PTHR12497">
    <property type="entry name" value="TAZ PROTEIN TAFAZZIN"/>
    <property type="match status" value="1"/>
</dbReference>
<dbReference type="GO" id="GO:0007007">
    <property type="term" value="P:inner mitochondrial membrane organization"/>
    <property type="evidence" value="ECO:0007669"/>
    <property type="project" value="TreeGrafter"/>
</dbReference>
<evidence type="ECO:0000313" key="17">
    <source>
        <dbReference type="EMBL" id="KAK4469282.1"/>
    </source>
</evidence>
<dbReference type="EMBL" id="JALJAT010000005">
    <property type="protein sequence ID" value="KAK4469282.1"/>
    <property type="molecule type" value="Genomic_DNA"/>
</dbReference>
<keyword evidence="14" id="KW-0175">Coiled coil</keyword>
<comment type="subcellular location">
    <subcellularLocation>
        <location evidence="1">Mitochondrion inner membrane</location>
        <topology evidence="1">Peripheral membrane protein</topology>
        <orientation evidence="1">Intermembrane side</orientation>
    </subcellularLocation>
    <subcellularLocation>
        <location evidence="11">Mitochondrion outer membrane</location>
        <topology evidence="11">Peripheral membrane protein</topology>
        <orientation evidence="11">Intermembrane side</orientation>
    </subcellularLocation>
</comment>
<dbReference type="InterPro" id="IPR002123">
    <property type="entry name" value="Plipid/glycerol_acylTrfase"/>
</dbReference>
<evidence type="ECO:0000256" key="7">
    <source>
        <dbReference type="ARBA" id="ARBA00023098"/>
    </source>
</evidence>
<evidence type="ECO:0000256" key="15">
    <source>
        <dbReference type="SAM" id="MobiDB-lite"/>
    </source>
</evidence>
<evidence type="ECO:0000256" key="8">
    <source>
        <dbReference type="ARBA" id="ARBA00023128"/>
    </source>
</evidence>
<dbReference type="InterPro" id="IPR000872">
    <property type="entry name" value="Tafazzin"/>
</dbReference>
<keyword evidence="18" id="KW-1185">Reference proteome</keyword>
<keyword evidence="10" id="KW-0012">Acyltransferase</keyword>
<keyword evidence="5" id="KW-1000">Mitochondrion outer membrane</keyword>
<reference evidence="17" key="1">
    <citation type="submission" date="2022-04" db="EMBL/GenBank/DDBJ databases">
        <authorList>
            <person name="Xu L."/>
            <person name="Lv Z."/>
        </authorList>
    </citation>
    <scope>NUCLEOTIDE SEQUENCE</scope>
    <source>
        <strain evidence="17">LV_2022a</strain>
    </source>
</reference>
<dbReference type="GO" id="GO:0035965">
    <property type="term" value="P:cardiolipin acyl-chain remodeling"/>
    <property type="evidence" value="ECO:0007669"/>
    <property type="project" value="TreeGrafter"/>
</dbReference>
<evidence type="ECO:0000256" key="3">
    <source>
        <dbReference type="ARBA" id="ARBA00020499"/>
    </source>
</evidence>
<dbReference type="PRINTS" id="PR00979">
    <property type="entry name" value="TAFAZZIN"/>
</dbReference>
<evidence type="ECO:0000256" key="6">
    <source>
        <dbReference type="ARBA" id="ARBA00022792"/>
    </source>
</evidence>
<evidence type="ECO:0000256" key="13">
    <source>
        <dbReference type="ARBA" id="ARBA00049543"/>
    </source>
</evidence>
<dbReference type="CDD" id="cd07989">
    <property type="entry name" value="LPLAT_AGPAT-like"/>
    <property type="match status" value="1"/>
</dbReference>
<evidence type="ECO:0000256" key="4">
    <source>
        <dbReference type="ARBA" id="ARBA00022679"/>
    </source>
</evidence>
<gene>
    <name evidence="17" type="ORF">MN116_006849</name>
</gene>
<feature type="coiled-coil region" evidence="14">
    <location>
        <begin position="670"/>
        <end position="764"/>
    </location>
</feature>
<name>A0AAE1Z9D8_SCHME</name>
<keyword evidence="4" id="KW-0808">Transferase</keyword>
<evidence type="ECO:0000256" key="11">
    <source>
        <dbReference type="ARBA" id="ARBA00024323"/>
    </source>
</evidence>
<evidence type="ECO:0000313" key="18">
    <source>
        <dbReference type="Proteomes" id="UP001292079"/>
    </source>
</evidence>
<comment type="catalytic activity">
    <reaction evidence="13">
        <text>1,2-di-(9Z-octadecenoyl)-sn-glycero-3-phosphocholine + 1-hexadecanoyl-sn-glycero-3-phosphocholine = 1-hexadecanoyl-2-(9Z-octadecenoyl)-sn-glycero-3-phosphocholine + 1-(9Z-octadecenoyl)-sn-glycero-3-phosphocholine</text>
        <dbReference type="Rhea" id="RHEA:43816"/>
        <dbReference type="ChEBI" id="CHEBI:28610"/>
        <dbReference type="ChEBI" id="CHEBI:72998"/>
        <dbReference type="ChEBI" id="CHEBI:73001"/>
        <dbReference type="ChEBI" id="CHEBI:74669"/>
    </reaction>
    <physiologicalReaction direction="left-to-right" evidence="13">
        <dbReference type="Rhea" id="RHEA:43817"/>
    </physiologicalReaction>
    <physiologicalReaction direction="right-to-left" evidence="13">
        <dbReference type="Rhea" id="RHEA:43818"/>
    </physiologicalReaction>
</comment>
<evidence type="ECO:0000259" key="16">
    <source>
        <dbReference type="SMART" id="SM00563"/>
    </source>
</evidence>
<evidence type="ECO:0000256" key="1">
    <source>
        <dbReference type="ARBA" id="ARBA00004137"/>
    </source>
</evidence>
<keyword evidence="6" id="KW-0999">Mitochondrion inner membrane</keyword>
<sequence length="903" mass="106227">MDLVHKLYKNQNASYVSRKVLQPLTYSFMGLVSKIALLRHRLNIIGSERLQLAIDNRPSNQPLITVSNHHSCLDDFFLCGLLLKPKHFANVTVCRWCLTAVDICYTTWFRSNFFFWFRGVPIWRRVRDPLSGKITHFGGGVYQPSMDFCIDLLNSGQWVHIFSQGRIIQPHERGSERNIRLRWGIGRLVAESKEDPLIIPIWHCGLDELNPSEVPDTSITLSRIFGKPRQLTVAVGEPIDTHDLRQKLKLKSSEYFASLEFRSHIHSLFTQVIQDQLYKLKDETELIHRKLTNILNCFILFIFYGSMLISKLSNKSDKLHINQFDKIKRNKTENIFTLFESPRNKNISMNYNYTTEKNLRKFIPKYLQQQKQQRSYNLKHLNYRRKKHKHLKNTQSNEYLVDNYAEEEEEEDDDENNNGDDYVDYVYNDETDINDDNDNYIPDDMNYLKNRSISTSYYFTDIKNILAYQNTSDSCIFYLTFNSNKLIGPFIFHPKLNPEQNQYTDIFLQTGKINAFNPKDLLYMRNHCEIPMNKVQITDQILDAAYDLERFILDENRKSQQSIHRSPYVDHNLTRIINDLLGNTQFTITATPVAQNELFVKNANKGYKQQITNLYHVLDELHEQINELKEENNSLRVQLDEYKVWANKCSEKQYVDRQDERVNESTFAWHAKLNALLDQYRAENDALKSHNYTLKQSQQALYQDQEYIQQENNKLKQEVEELKRSQNLILARSQSVLREERERMNREQEELSRELANAKRKLAQSPMQFPIHHRCRRSHIPIPNNGNYSVPDCPKHRIFNKQDGDFISSIPEPSRVKRVRICSATHSSRLPRLNIPRHTANVLIKRSKEPDTQTNKFLKGTAYAKHNSNKQALNQTTKLSKKVDLILNRSRQSKESVTQNESS</sequence>
<dbReference type="GO" id="GO:0047184">
    <property type="term" value="F:1-acylglycerophosphocholine O-acyltransferase activity"/>
    <property type="evidence" value="ECO:0007669"/>
    <property type="project" value="TreeGrafter"/>
</dbReference>
<comment type="catalytic activity">
    <reaction evidence="12">
        <text>1'-[1,2-diacyl-sn-glycero-3-phospho],3'-[1-acyl-sn-glycero-3-phospho]-glycerol + a 1,2-diacyl-sn-glycero-3-phosphocholine = a cardiolipin + a 1-acyl-sn-glycero-3-phosphocholine</text>
        <dbReference type="Rhea" id="RHEA:33731"/>
        <dbReference type="ChEBI" id="CHEBI:57643"/>
        <dbReference type="ChEBI" id="CHEBI:58168"/>
        <dbReference type="ChEBI" id="CHEBI:62237"/>
        <dbReference type="ChEBI" id="CHEBI:64743"/>
    </reaction>
    <physiologicalReaction direction="left-to-right" evidence="12">
        <dbReference type="Rhea" id="RHEA:33732"/>
    </physiologicalReaction>
    <physiologicalReaction direction="right-to-left" evidence="12">
        <dbReference type="Rhea" id="RHEA:33733"/>
    </physiologicalReaction>
</comment>
<proteinExistence type="inferred from homology"/>
<reference evidence="17" key="2">
    <citation type="journal article" date="2023" name="Infect Dis Poverty">
        <title>Chromosome-scale genome of the human blood fluke Schistosoma mekongi and its implications for public health.</title>
        <authorList>
            <person name="Zhou M."/>
            <person name="Xu L."/>
            <person name="Xu D."/>
            <person name="Chen W."/>
            <person name="Khan J."/>
            <person name="Hu Y."/>
            <person name="Huang H."/>
            <person name="Wei H."/>
            <person name="Zhang Y."/>
            <person name="Chusongsang P."/>
            <person name="Tanasarnprasert K."/>
            <person name="Hu X."/>
            <person name="Limpanont Y."/>
            <person name="Lv Z."/>
        </authorList>
    </citation>
    <scope>NUCLEOTIDE SEQUENCE</scope>
    <source>
        <strain evidence="17">LV_2022a</strain>
    </source>
</reference>
<dbReference type="Proteomes" id="UP001292079">
    <property type="component" value="Unassembled WGS sequence"/>
</dbReference>
<evidence type="ECO:0000256" key="12">
    <source>
        <dbReference type="ARBA" id="ARBA00047906"/>
    </source>
</evidence>
<feature type="domain" description="Phospholipid/glycerol acyltransferase" evidence="16">
    <location>
        <begin position="63"/>
        <end position="206"/>
    </location>
</feature>
<dbReference type="GO" id="GO:0005743">
    <property type="term" value="C:mitochondrial inner membrane"/>
    <property type="evidence" value="ECO:0007669"/>
    <property type="project" value="UniProtKB-SubCell"/>
</dbReference>
<accession>A0AAE1Z9D8</accession>
<feature type="coiled-coil region" evidence="14">
    <location>
        <begin position="611"/>
        <end position="645"/>
    </location>
</feature>
<comment type="similarity">
    <text evidence="2">Belongs to the taffazin family.</text>
</comment>
<organism evidence="17 18">
    <name type="scientific">Schistosoma mekongi</name>
    <name type="common">Parasitic worm</name>
    <dbReference type="NCBI Taxonomy" id="38744"/>
    <lineage>
        <taxon>Eukaryota</taxon>
        <taxon>Metazoa</taxon>
        <taxon>Spiralia</taxon>
        <taxon>Lophotrochozoa</taxon>
        <taxon>Platyhelminthes</taxon>
        <taxon>Trematoda</taxon>
        <taxon>Digenea</taxon>
        <taxon>Strigeidida</taxon>
        <taxon>Schistosomatoidea</taxon>
        <taxon>Schistosomatidae</taxon>
        <taxon>Schistosoma</taxon>
    </lineage>
</organism>
<evidence type="ECO:0000256" key="2">
    <source>
        <dbReference type="ARBA" id="ARBA00010524"/>
    </source>
</evidence>
<keyword evidence="9" id="KW-0472">Membrane</keyword>
<dbReference type="PANTHER" id="PTHR12497:SF0">
    <property type="entry name" value="TAFAZZIN"/>
    <property type="match status" value="1"/>
</dbReference>
<keyword evidence="7" id="KW-0443">Lipid metabolism</keyword>
<dbReference type="Pfam" id="PF01553">
    <property type="entry name" value="Acyltransferase"/>
    <property type="match status" value="1"/>
</dbReference>
<evidence type="ECO:0000256" key="14">
    <source>
        <dbReference type="SAM" id="Coils"/>
    </source>
</evidence>
<keyword evidence="8" id="KW-0496">Mitochondrion</keyword>
<comment type="caution">
    <text evidence="17">The sequence shown here is derived from an EMBL/GenBank/DDBJ whole genome shotgun (WGS) entry which is preliminary data.</text>
</comment>
<dbReference type="SMART" id="SM00563">
    <property type="entry name" value="PlsC"/>
    <property type="match status" value="1"/>
</dbReference>
<evidence type="ECO:0000256" key="5">
    <source>
        <dbReference type="ARBA" id="ARBA00022787"/>
    </source>
</evidence>
<dbReference type="SUPFAM" id="SSF69593">
    <property type="entry name" value="Glycerol-3-phosphate (1)-acyltransferase"/>
    <property type="match status" value="1"/>
</dbReference>
<evidence type="ECO:0000256" key="10">
    <source>
        <dbReference type="ARBA" id="ARBA00023315"/>
    </source>
</evidence>